<dbReference type="Proteomes" id="UP000013785">
    <property type="component" value="Unassembled WGS sequence"/>
</dbReference>
<comment type="caution">
    <text evidence="1">The sequence shown here is derived from an EMBL/GenBank/DDBJ whole genome shotgun (WGS) entry which is preliminary data.</text>
</comment>
<organism evidence="1 2">
    <name type="scientific">Enterococcus phoeniculicola ATCC BAA-412</name>
    <dbReference type="NCBI Taxonomy" id="1158610"/>
    <lineage>
        <taxon>Bacteria</taxon>
        <taxon>Bacillati</taxon>
        <taxon>Bacillota</taxon>
        <taxon>Bacilli</taxon>
        <taxon>Lactobacillales</taxon>
        <taxon>Enterococcaceae</taxon>
        <taxon>Enterococcus</taxon>
    </lineage>
</organism>
<dbReference type="HOGENOM" id="CLU_2787421_0_0_9"/>
<reference evidence="1 2" key="1">
    <citation type="submission" date="2013-02" db="EMBL/GenBank/DDBJ databases">
        <title>The Genome Sequence of Enterococcus phoeniculicola BAA-412.</title>
        <authorList>
            <consortium name="The Broad Institute Genome Sequencing Platform"/>
            <consortium name="The Broad Institute Genome Sequencing Center for Infectious Disease"/>
            <person name="Earl A.M."/>
            <person name="Gilmore M.S."/>
            <person name="Lebreton F."/>
            <person name="Walker B."/>
            <person name="Young S.K."/>
            <person name="Zeng Q."/>
            <person name="Gargeya S."/>
            <person name="Fitzgerald M."/>
            <person name="Haas B."/>
            <person name="Abouelleil A."/>
            <person name="Alvarado L."/>
            <person name="Arachchi H.M."/>
            <person name="Berlin A.M."/>
            <person name="Chapman S.B."/>
            <person name="Dewar J."/>
            <person name="Goldberg J."/>
            <person name="Griggs A."/>
            <person name="Gujja S."/>
            <person name="Hansen M."/>
            <person name="Howarth C."/>
            <person name="Imamovic A."/>
            <person name="Larimer J."/>
            <person name="McCowan C."/>
            <person name="Murphy C."/>
            <person name="Neiman D."/>
            <person name="Pearson M."/>
            <person name="Priest M."/>
            <person name="Roberts A."/>
            <person name="Saif S."/>
            <person name="Shea T."/>
            <person name="Sisk P."/>
            <person name="Sykes S."/>
            <person name="Wortman J."/>
            <person name="Nusbaum C."/>
            <person name="Birren B."/>
        </authorList>
    </citation>
    <scope>NUCLEOTIDE SEQUENCE [LARGE SCALE GENOMIC DNA]</scope>
    <source>
        <strain evidence="1 2">ATCC BAA-412</strain>
    </source>
</reference>
<evidence type="ECO:0000313" key="2">
    <source>
        <dbReference type="Proteomes" id="UP000013785"/>
    </source>
</evidence>
<evidence type="ECO:0000313" key="1">
    <source>
        <dbReference type="EMBL" id="EOL40618.1"/>
    </source>
</evidence>
<name>R3THQ3_9ENTE</name>
<gene>
    <name evidence="1" type="ORF">UC3_03576</name>
</gene>
<accession>R3THQ3</accession>
<dbReference type="AlphaFoldDB" id="R3THQ3"/>
<keyword evidence="2" id="KW-1185">Reference proteome</keyword>
<protein>
    <submittedName>
        <fullName evidence="1">Uncharacterized protein</fullName>
    </submittedName>
</protein>
<dbReference type="EMBL" id="AJAT01000023">
    <property type="protein sequence ID" value="EOL40618.1"/>
    <property type="molecule type" value="Genomic_DNA"/>
</dbReference>
<sequence length="68" mass="8186">MVEDYFEDVSVYYVRFSQGKKLFKRVIVVPYNWDEKKISNYICTSFQQVELLRISLVESGWIPNEVMK</sequence>
<dbReference type="PATRIC" id="fig|1158610.3.peg.3578"/>
<dbReference type="RefSeq" id="WP_010770206.1">
    <property type="nucleotide sequence ID" value="NZ_KB946329.1"/>
</dbReference>
<proteinExistence type="predicted"/>